<dbReference type="InterPro" id="IPR012871">
    <property type="entry name" value="DUF1668_ORYSA"/>
</dbReference>
<comment type="caution">
    <text evidence="2">The sequence shown here is derived from an EMBL/GenBank/DDBJ whole genome shotgun (WGS) entry which is preliminary data.</text>
</comment>
<evidence type="ECO:0008006" key="4">
    <source>
        <dbReference type="Google" id="ProtNLM"/>
    </source>
</evidence>
<dbReference type="Pfam" id="PF07893">
    <property type="entry name" value="DUF1668"/>
    <property type="match status" value="1"/>
</dbReference>
<proteinExistence type="predicted"/>
<protein>
    <recommendedName>
        <fullName evidence="4">Galactose oxidase/kelch repeat superfamily protein</fullName>
    </recommendedName>
</protein>
<sequence length="535" mass="58627">METGITGEPEVEELAIWTLYPSVDVVGGGDQPRDKCVCVIGSHTSRFPDLNAEEEGDSYEGTGSWCVQFFLTEGSISTRNNKFMMARASSGEALDPYEYVSSVDQAGIVAVHKPFKQVKMEPYCCSFTFLVAPDGSPAIYSLGGLVFPKASKEEFVASRDVRIFDFNTATYTYGPSMEAPRVSPVVLVLDEKIYVFGGVRPPDNPAVSWAESLDMITAYNNTDAHPWKPLHQPPVFFDSCGSFALGVDDGENIFFGIKEEIKKEEEEEDCGGGRVSFGGGGGKAILVGSTLEGIFLVYHLGEDRWIQLPYKIPISFSGSWPVAVGHTLYWVANYFYAYDLRTSKLYAGVVRGLEKYLNDYIVGNDEGICYKPGLHHLGGNDFCLTWLDWMNVISRSFTRLHSTVIRVLMSEDGSCFLDAFVVTSTCHLLPHGFSFENSLLLDGLGCNHTIIKEGVISKTVIPLDESLSVKNNAEAGSDYEGEAKKKIEDNAGIGLQGILKTTQRQSPAILHGYALSPPYPETSSPQPSVPHPNLA</sequence>
<keyword evidence="3" id="KW-1185">Reference proteome</keyword>
<accession>A0AAV6I4H6</accession>
<dbReference type="EMBL" id="JACTNZ010000012">
    <property type="protein sequence ID" value="KAG5521550.1"/>
    <property type="molecule type" value="Genomic_DNA"/>
</dbReference>
<reference evidence="2" key="1">
    <citation type="submission" date="2020-08" db="EMBL/GenBank/DDBJ databases">
        <title>Plant Genome Project.</title>
        <authorList>
            <person name="Zhang R.-G."/>
        </authorList>
    </citation>
    <scope>NUCLEOTIDE SEQUENCE</scope>
    <source>
        <strain evidence="2">WSP0</strain>
        <tissue evidence="2">Leaf</tissue>
    </source>
</reference>
<name>A0AAV6I4H6_9ERIC</name>
<gene>
    <name evidence="2" type="ORF">RHGRI_033948</name>
</gene>
<dbReference type="AlphaFoldDB" id="A0AAV6I4H6"/>
<evidence type="ECO:0000313" key="3">
    <source>
        <dbReference type="Proteomes" id="UP000823749"/>
    </source>
</evidence>
<organism evidence="2 3">
    <name type="scientific">Rhododendron griersonianum</name>
    <dbReference type="NCBI Taxonomy" id="479676"/>
    <lineage>
        <taxon>Eukaryota</taxon>
        <taxon>Viridiplantae</taxon>
        <taxon>Streptophyta</taxon>
        <taxon>Embryophyta</taxon>
        <taxon>Tracheophyta</taxon>
        <taxon>Spermatophyta</taxon>
        <taxon>Magnoliopsida</taxon>
        <taxon>eudicotyledons</taxon>
        <taxon>Gunneridae</taxon>
        <taxon>Pentapetalae</taxon>
        <taxon>asterids</taxon>
        <taxon>Ericales</taxon>
        <taxon>Ericaceae</taxon>
        <taxon>Ericoideae</taxon>
        <taxon>Rhodoreae</taxon>
        <taxon>Rhododendron</taxon>
    </lineage>
</organism>
<dbReference type="Gene3D" id="2.120.10.80">
    <property type="entry name" value="Kelch-type beta propeller"/>
    <property type="match status" value="1"/>
</dbReference>
<evidence type="ECO:0000256" key="1">
    <source>
        <dbReference type="SAM" id="MobiDB-lite"/>
    </source>
</evidence>
<dbReference type="InterPro" id="IPR015915">
    <property type="entry name" value="Kelch-typ_b-propeller"/>
</dbReference>
<dbReference type="Proteomes" id="UP000823749">
    <property type="component" value="Chromosome 12"/>
</dbReference>
<feature type="region of interest" description="Disordered" evidence="1">
    <location>
        <begin position="510"/>
        <end position="535"/>
    </location>
</feature>
<dbReference type="SUPFAM" id="SSF117281">
    <property type="entry name" value="Kelch motif"/>
    <property type="match status" value="1"/>
</dbReference>
<evidence type="ECO:0000313" key="2">
    <source>
        <dbReference type="EMBL" id="KAG5521550.1"/>
    </source>
</evidence>